<dbReference type="GO" id="GO:0015031">
    <property type="term" value="P:protein transport"/>
    <property type="evidence" value="ECO:0007669"/>
    <property type="project" value="TreeGrafter"/>
</dbReference>
<dbReference type="SMART" id="SM01017">
    <property type="entry name" value="Arrestin_C"/>
    <property type="match status" value="1"/>
</dbReference>
<evidence type="ECO:0000259" key="2">
    <source>
        <dbReference type="SMART" id="SM01017"/>
    </source>
</evidence>
<evidence type="ECO:0000313" key="5">
    <source>
        <dbReference type="Proteomes" id="UP000014760"/>
    </source>
</evidence>
<dbReference type="OrthoDB" id="2333384at2759"/>
<dbReference type="AlphaFoldDB" id="R7VAG3"/>
<dbReference type="HOGENOM" id="CLU_694930_0_0_1"/>
<sequence length="397" mass="44297">MQGGAPGLKRRKIIIGQKEEVRQWAFGCYFSGCISDELQRRQKFSSGESCAINNAAAPPPAIVAISDSSVHLWVLGQSDVSWSDKPGGRRNHFEYEIYMKDCLILWGRDPRDKPAVNGNVLQAGAHEYQFQYVLPKSLPSSFESQDVQFKGRVHYILRAKLDTPDESVRSNSDRIFLVLSVMDLNKEHSAGESVQLRREKQMCCCCCKSGPISCVLRLDRTGYVPGEDINLDAELSNMSRKEVAASYVTMQQIVHYHAHGISRMTSSDIFRISGGKIKCGDNAFYHDIIHIPPLPPSRLDGCRLIDIDYVITIGVQPTGNGAAVEVNVPIVIGTVPLNFVVPQGLSVSPSFSRYSHSSGEIEDYGAQDFERGKFQHVYTYYKSLYKRAETMSITEVT</sequence>
<name>R7VAG3_CAPTE</name>
<dbReference type="Gene3D" id="2.60.40.640">
    <property type="match status" value="2"/>
</dbReference>
<accession>R7VAG3</accession>
<dbReference type="Pfam" id="PF02752">
    <property type="entry name" value="Arrestin_C"/>
    <property type="match status" value="1"/>
</dbReference>
<dbReference type="InterPro" id="IPR050357">
    <property type="entry name" value="Arrestin_domain-protein"/>
</dbReference>
<reference evidence="4" key="3">
    <citation type="submission" date="2015-06" db="UniProtKB">
        <authorList>
            <consortium name="EnsemblMetazoa"/>
        </authorList>
    </citation>
    <scope>IDENTIFICATION</scope>
</reference>
<dbReference type="EMBL" id="AMQN01017996">
    <property type="status" value="NOT_ANNOTATED_CDS"/>
    <property type="molecule type" value="Genomic_DNA"/>
</dbReference>
<reference evidence="5" key="1">
    <citation type="submission" date="2012-12" db="EMBL/GenBank/DDBJ databases">
        <authorList>
            <person name="Hellsten U."/>
            <person name="Grimwood J."/>
            <person name="Chapman J.A."/>
            <person name="Shapiro H."/>
            <person name="Aerts A."/>
            <person name="Otillar R.P."/>
            <person name="Terry A.Y."/>
            <person name="Boore J.L."/>
            <person name="Simakov O."/>
            <person name="Marletaz F."/>
            <person name="Cho S.-J."/>
            <person name="Edsinger-Gonzales E."/>
            <person name="Havlak P."/>
            <person name="Kuo D.-H."/>
            <person name="Larsson T."/>
            <person name="Lv J."/>
            <person name="Arendt D."/>
            <person name="Savage R."/>
            <person name="Osoegawa K."/>
            <person name="de Jong P."/>
            <person name="Lindberg D.R."/>
            <person name="Seaver E.C."/>
            <person name="Weisblat D.A."/>
            <person name="Putnam N.H."/>
            <person name="Grigoriev I.V."/>
            <person name="Rokhsar D.S."/>
        </authorList>
    </citation>
    <scope>NUCLEOTIDE SEQUENCE</scope>
    <source>
        <strain evidence="5">I ESC-2004</strain>
    </source>
</reference>
<reference evidence="3 5" key="2">
    <citation type="journal article" date="2013" name="Nature">
        <title>Insights into bilaterian evolution from three spiralian genomes.</title>
        <authorList>
            <person name="Simakov O."/>
            <person name="Marletaz F."/>
            <person name="Cho S.J."/>
            <person name="Edsinger-Gonzales E."/>
            <person name="Havlak P."/>
            <person name="Hellsten U."/>
            <person name="Kuo D.H."/>
            <person name="Larsson T."/>
            <person name="Lv J."/>
            <person name="Arendt D."/>
            <person name="Savage R."/>
            <person name="Osoegawa K."/>
            <person name="de Jong P."/>
            <person name="Grimwood J."/>
            <person name="Chapman J.A."/>
            <person name="Shapiro H."/>
            <person name="Aerts A."/>
            <person name="Otillar R.P."/>
            <person name="Terry A.Y."/>
            <person name="Boore J.L."/>
            <person name="Grigoriev I.V."/>
            <person name="Lindberg D.R."/>
            <person name="Seaver E.C."/>
            <person name="Weisblat D.A."/>
            <person name="Putnam N.H."/>
            <person name="Rokhsar D.S."/>
        </authorList>
    </citation>
    <scope>NUCLEOTIDE SEQUENCE</scope>
    <source>
        <strain evidence="3 5">I ESC-2004</strain>
    </source>
</reference>
<keyword evidence="5" id="KW-1185">Reference proteome</keyword>
<evidence type="ECO:0000256" key="1">
    <source>
        <dbReference type="ARBA" id="ARBA00005298"/>
    </source>
</evidence>
<dbReference type="SUPFAM" id="SSF81296">
    <property type="entry name" value="E set domains"/>
    <property type="match status" value="2"/>
</dbReference>
<dbReference type="PANTHER" id="PTHR11188:SF176">
    <property type="entry name" value="ARRESTIN DOMAIN-CONTAINING PROTEIN 1"/>
    <property type="match status" value="1"/>
</dbReference>
<evidence type="ECO:0000313" key="3">
    <source>
        <dbReference type="EMBL" id="ELU15532.1"/>
    </source>
</evidence>
<evidence type="ECO:0000313" key="4">
    <source>
        <dbReference type="EnsemblMetazoa" id="CapteP219110"/>
    </source>
</evidence>
<dbReference type="OMA" id="IHAEVEN"/>
<dbReference type="EnsemblMetazoa" id="CapteT219110">
    <property type="protein sequence ID" value="CapteP219110"/>
    <property type="gene ID" value="CapteG219110"/>
</dbReference>
<dbReference type="Proteomes" id="UP000014760">
    <property type="component" value="Unassembled WGS sequence"/>
</dbReference>
<dbReference type="InterPro" id="IPR014752">
    <property type="entry name" value="Arrestin-like_C"/>
</dbReference>
<dbReference type="GO" id="GO:0005737">
    <property type="term" value="C:cytoplasm"/>
    <property type="evidence" value="ECO:0007669"/>
    <property type="project" value="TreeGrafter"/>
</dbReference>
<protein>
    <recommendedName>
        <fullName evidence="2">Arrestin C-terminal-like domain-containing protein</fullName>
    </recommendedName>
</protein>
<dbReference type="InterPro" id="IPR011022">
    <property type="entry name" value="Arrestin_C-like"/>
</dbReference>
<dbReference type="InterPro" id="IPR014756">
    <property type="entry name" value="Ig_E-set"/>
</dbReference>
<dbReference type="STRING" id="283909.R7VAG3"/>
<dbReference type="EMBL" id="KB293752">
    <property type="protein sequence ID" value="ELU15532.1"/>
    <property type="molecule type" value="Genomic_DNA"/>
</dbReference>
<dbReference type="PANTHER" id="PTHR11188">
    <property type="entry name" value="ARRESTIN DOMAIN CONTAINING PROTEIN"/>
    <property type="match status" value="1"/>
</dbReference>
<organism evidence="3">
    <name type="scientific">Capitella teleta</name>
    <name type="common">Polychaete worm</name>
    <dbReference type="NCBI Taxonomy" id="283909"/>
    <lineage>
        <taxon>Eukaryota</taxon>
        <taxon>Metazoa</taxon>
        <taxon>Spiralia</taxon>
        <taxon>Lophotrochozoa</taxon>
        <taxon>Annelida</taxon>
        <taxon>Polychaeta</taxon>
        <taxon>Sedentaria</taxon>
        <taxon>Scolecida</taxon>
        <taxon>Capitellidae</taxon>
        <taxon>Capitella</taxon>
    </lineage>
</organism>
<proteinExistence type="inferred from homology"/>
<gene>
    <name evidence="3" type="ORF">CAPTEDRAFT_219110</name>
</gene>
<dbReference type="InterPro" id="IPR011021">
    <property type="entry name" value="Arrestin-like_N"/>
</dbReference>
<dbReference type="Pfam" id="PF00339">
    <property type="entry name" value="Arrestin_N"/>
    <property type="match status" value="1"/>
</dbReference>
<feature type="domain" description="Arrestin C-terminal-like" evidence="2">
    <location>
        <begin position="208"/>
        <end position="337"/>
    </location>
</feature>
<comment type="similarity">
    <text evidence="1">Belongs to the arrestin family.</text>
</comment>